<dbReference type="EMBL" id="AMZH03009094">
    <property type="protein sequence ID" value="RRT57596.1"/>
    <property type="molecule type" value="Genomic_DNA"/>
</dbReference>
<accession>A0A426Z0U8</accession>
<organism evidence="2 3">
    <name type="scientific">Ensete ventricosum</name>
    <name type="common">Abyssinian banana</name>
    <name type="synonym">Musa ensete</name>
    <dbReference type="NCBI Taxonomy" id="4639"/>
    <lineage>
        <taxon>Eukaryota</taxon>
        <taxon>Viridiplantae</taxon>
        <taxon>Streptophyta</taxon>
        <taxon>Embryophyta</taxon>
        <taxon>Tracheophyta</taxon>
        <taxon>Spermatophyta</taxon>
        <taxon>Magnoliopsida</taxon>
        <taxon>Liliopsida</taxon>
        <taxon>Zingiberales</taxon>
        <taxon>Musaceae</taxon>
        <taxon>Ensete</taxon>
    </lineage>
</organism>
<name>A0A426Z0U8_ENSVE</name>
<feature type="non-terminal residue" evidence="2">
    <location>
        <position position="1"/>
    </location>
</feature>
<evidence type="ECO:0000313" key="3">
    <source>
        <dbReference type="Proteomes" id="UP000287651"/>
    </source>
</evidence>
<feature type="compositionally biased region" description="Basic and acidic residues" evidence="1">
    <location>
        <begin position="14"/>
        <end position="29"/>
    </location>
</feature>
<evidence type="ECO:0000313" key="2">
    <source>
        <dbReference type="EMBL" id="RRT57596.1"/>
    </source>
</evidence>
<gene>
    <name evidence="2" type="ORF">B296_00047158</name>
</gene>
<dbReference type="AlphaFoldDB" id="A0A426Z0U8"/>
<feature type="region of interest" description="Disordered" evidence="1">
    <location>
        <begin position="1"/>
        <end position="62"/>
    </location>
</feature>
<feature type="compositionally biased region" description="Basic and acidic residues" evidence="1">
    <location>
        <begin position="38"/>
        <end position="54"/>
    </location>
</feature>
<dbReference type="Proteomes" id="UP000287651">
    <property type="component" value="Unassembled WGS sequence"/>
</dbReference>
<comment type="caution">
    <text evidence="2">The sequence shown here is derived from an EMBL/GenBank/DDBJ whole genome shotgun (WGS) entry which is preliminary data.</text>
</comment>
<feature type="region of interest" description="Disordered" evidence="1">
    <location>
        <begin position="74"/>
        <end position="105"/>
    </location>
</feature>
<sequence>EKESPAIDSLPVSDESRERSISPREKESPAGDSSLASDESREHFVSPHEEKESPAGDSLPAVDGRCGELVKVCFSSSSPSSTSSSPFSYFSLNRPPTTDFGSTAR</sequence>
<feature type="compositionally biased region" description="Low complexity" evidence="1">
    <location>
        <begin position="74"/>
        <end position="91"/>
    </location>
</feature>
<proteinExistence type="predicted"/>
<reference evidence="2 3" key="1">
    <citation type="journal article" date="2014" name="Agronomy (Basel)">
        <title>A Draft Genome Sequence for Ensete ventricosum, the Drought-Tolerant Tree Against Hunger.</title>
        <authorList>
            <person name="Harrison J."/>
            <person name="Moore K.A."/>
            <person name="Paszkiewicz K."/>
            <person name="Jones T."/>
            <person name="Grant M."/>
            <person name="Ambacheew D."/>
            <person name="Muzemil S."/>
            <person name="Studholme D.J."/>
        </authorList>
    </citation>
    <scope>NUCLEOTIDE SEQUENCE [LARGE SCALE GENOMIC DNA]</scope>
</reference>
<evidence type="ECO:0000256" key="1">
    <source>
        <dbReference type="SAM" id="MobiDB-lite"/>
    </source>
</evidence>
<protein>
    <submittedName>
        <fullName evidence="2">Uncharacterized protein</fullName>
    </submittedName>
</protein>
<feature type="compositionally biased region" description="Polar residues" evidence="1">
    <location>
        <begin position="94"/>
        <end position="105"/>
    </location>
</feature>